<dbReference type="Gene3D" id="1.20.1540.10">
    <property type="entry name" value="Rhomboid-like"/>
    <property type="match status" value="1"/>
</dbReference>
<feature type="transmembrane region" description="Helical" evidence="5">
    <location>
        <begin position="80"/>
        <end position="99"/>
    </location>
</feature>
<feature type="transmembrane region" description="Helical" evidence="5">
    <location>
        <begin position="46"/>
        <end position="71"/>
    </location>
</feature>
<evidence type="ECO:0000256" key="4">
    <source>
        <dbReference type="ARBA" id="ARBA00023136"/>
    </source>
</evidence>
<evidence type="ECO:0000256" key="2">
    <source>
        <dbReference type="ARBA" id="ARBA00022692"/>
    </source>
</evidence>
<dbReference type="NCBIfam" id="TIGR03902">
    <property type="entry name" value="rhom_GG_sort"/>
    <property type="match status" value="1"/>
</dbReference>
<feature type="domain" description="Peptidase S54 rhomboid" evidence="6">
    <location>
        <begin position="39"/>
        <end position="183"/>
    </location>
</feature>
<evidence type="ECO:0000259" key="6">
    <source>
        <dbReference type="Pfam" id="PF01694"/>
    </source>
</evidence>
<keyword evidence="2 5" id="KW-0812">Transmembrane</keyword>
<comment type="caution">
    <text evidence="7">The sequence shown here is derived from an EMBL/GenBank/DDBJ whole genome shotgun (WGS) entry which is preliminary data.</text>
</comment>
<dbReference type="GO" id="GO:0016787">
    <property type="term" value="F:hydrolase activity"/>
    <property type="evidence" value="ECO:0007669"/>
    <property type="project" value="UniProtKB-KW"/>
</dbReference>
<dbReference type="EC" id="3.4.21.-" evidence="7"/>
<proteinExistence type="predicted"/>
<evidence type="ECO:0000256" key="1">
    <source>
        <dbReference type="ARBA" id="ARBA00004141"/>
    </source>
</evidence>
<dbReference type="RefSeq" id="WP_258844176.1">
    <property type="nucleotide sequence ID" value="NZ_JANUGX010000003.1"/>
</dbReference>
<protein>
    <submittedName>
        <fullName evidence="7">Rhombosortase</fullName>
        <ecNumber evidence="7">3.4.21.-</ecNumber>
    </submittedName>
</protein>
<dbReference type="Pfam" id="PF01694">
    <property type="entry name" value="Rhomboid"/>
    <property type="match status" value="1"/>
</dbReference>
<keyword evidence="4 5" id="KW-0472">Membrane</keyword>
<dbReference type="InterPro" id="IPR022764">
    <property type="entry name" value="Peptidase_S54_rhomboid_dom"/>
</dbReference>
<organism evidence="7 8">
    <name type="scientific">Massilia norwichensis</name>
    <dbReference type="NCBI Taxonomy" id="1442366"/>
    <lineage>
        <taxon>Bacteria</taxon>
        <taxon>Pseudomonadati</taxon>
        <taxon>Pseudomonadota</taxon>
        <taxon>Betaproteobacteria</taxon>
        <taxon>Burkholderiales</taxon>
        <taxon>Oxalobacteraceae</taxon>
        <taxon>Telluria group</taxon>
        <taxon>Massilia</taxon>
    </lineage>
</organism>
<keyword evidence="3 5" id="KW-1133">Transmembrane helix</keyword>
<dbReference type="InterPro" id="IPR023826">
    <property type="entry name" value="Rhom-like_SP_proteobac"/>
</dbReference>
<dbReference type="Proteomes" id="UP001205560">
    <property type="component" value="Unassembled WGS sequence"/>
</dbReference>
<evidence type="ECO:0000256" key="5">
    <source>
        <dbReference type="SAM" id="Phobius"/>
    </source>
</evidence>
<keyword evidence="8" id="KW-1185">Reference proteome</keyword>
<gene>
    <name evidence="7" type="primary">rrtA</name>
    <name evidence="7" type="ORF">NX782_04265</name>
</gene>
<evidence type="ECO:0000313" key="7">
    <source>
        <dbReference type="EMBL" id="MCS0588413.1"/>
    </source>
</evidence>
<reference evidence="7 8" key="1">
    <citation type="submission" date="2022-08" db="EMBL/GenBank/DDBJ databases">
        <title>Reclassification of Massilia species as members of the genera Telluria, Duganella, Pseudoduganella, Mokoshia gen. nov. and Zemynaea gen. nov. using orthogonal and non-orthogonal genome-based approaches.</title>
        <authorList>
            <person name="Bowman J.P."/>
        </authorList>
    </citation>
    <scope>NUCLEOTIDE SEQUENCE [LARGE SCALE GENOMIC DNA]</scope>
    <source>
        <strain evidence="7 8">LMG 28164</strain>
    </source>
</reference>
<feature type="transmembrane region" description="Helical" evidence="5">
    <location>
        <begin position="105"/>
        <end position="124"/>
    </location>
</feature>
<keyword evidence="7" id="KW-0378">Hydrolase</keyword>
<dbReference type="PROSITE" id="PS51257">
    <property type="entry name" value="PROKAR_LIPOPROTEIN"/>
    <property type="match status" value="1"/>
</dbReference>
<accession>A0ABT2A2K6</accession>
<dbReference type="InterPro" id="IPR035952">
    <property type="entry name" value="Rhomboid-like_sf"/>
</dbReference>
<dbReference type="SUPFAM" id="SSF144091">
    <property type="entry name" value="Rhomboid-like"/>
    <property type="match status" value="1"/>
</dbReference>
<evidence type="ECO:0000256" key="3">
    <source>
        <dbReference type="ARBA" id="ARBA00022989"/>
    </source>
</evidence>
<sequence length="200" mass="20706">MLRRAPVSFTIGAICLLLACAGEPVTAGLEWERMAILHGEVWRLLSGHVVHFSLSHAGADALGLIAAGLVAEPLIGSRRFALILGGGALLVSLGLLALAPGLFEYRGASGLAMLAAVLGGVLAWRRHPASRAILACAGLALASKTLWEACAHTAAFTELPAGVAVAWQAHLLGAVLGAWAAHALQSSASGENHVWHRRRT</sequence>
<name>A0ABT2A2K6_9BURK</name>
<dbReference type="EMBL" id="JANUGX010000003">
    <property type="protein sequence ID" value="MCS0588413.1"/>
    <property type="molecule type" value="Genomic_DNA"/>
</dbReference>
<comment type="subcellular location">
    <subcellularLocation>
        <location evidence="1">Membrane</location>
        <topology evidence="1">Multi-pass membrane protein</topology>
    </subcellularLocation>
</comment>
<evidence type="ECO:0000313" key="8">
    <source>
        <dbReference type="Proteomes" id="UP001205560"/>
    </source>
</evidence>